<gene>
    <name evidence="9" type="primary">LOC108846261</name>
</gene>
<dbReference type="PANTHER" id="PTHR33021">
    <property type="entry name" value="BLUE COPPER PROTEIN"/>
    <property type="match status" value="1"/>
</dbReference>
<dbReference type="OrthoDB" id="676939at2759"/>
<keyword evidence="6" id="KW-0812">Transmembrane</keyword>
<dbReference type="KEGG" id="rsz:108846261"/>
<keyword evidence="6" id="KW-0472">Membrane</keyword>
<evidence type="ECO:0000256" key="4">
    <source>
        <dbReference type="ARBA" id="ARBA00035011"/>
    </source>
</evidence>
<keyword evidence="6" id="KW-1133">Transmembrane helix</keyword>
<dbReference type="GO" id="GO:0009055">
    <property type="term" value="F:electron transfer activity"/>
    <property type="evidence" value="ECO:0007669"/>
    <property type="project" value="InterPro"/>
</dbReference>
<reference evidence="9" key="2">
    <citation type="submission" date="2025-08" db="UniProtKB">
        <authorList>
            <consortium name="RefSeq"/>
        </authorList>
    </citation>
    <scope>IDENTIFICATION</scope>
    <source>
        <tissue evidence="9">Leaf</tissue>
    </source>
</reference>
<dbReference type="SUPFAM" id="SSF49503">
    <property type="entry name" value="Cupredoxins"/>
    <property type="match status" value="1"/>
</dbReference>
<dbReference type="RefSeq" id="XP_018474989.1">
    <property type="nucleotide sequence ID" value="XM_018619487.2"/>
</dbReference>
<dbReference type="FunFam" id="2.60.40.420:FF:000018">
    <property type="entry name" value="Lamin-like protein"/>
    <property type="match status" value="1"/>
</dbReference>
<feature type="transmembrane region" description="Helical" evidence="6">
    <location>
        <begin position="152"/>
        <end position="171"/>
    </location>
</feature>
<dbReference type="InterPro" id="IPR039391">
    <property type="entry name" value="Phytocyanin-like"/>
</dbReference>
<accession>A0A6J0MS61</accession>
<feature type="domain" description="Phytocyanin" evidence="7">
    <location>
        <begin position="27"/>
        <end position="127"/>
    </location>
</feature>
<dbReference type="CDD" id="cd11017">
    <property type="entry name" value="Phytocyanin_like_1"/>
    <property type="match status" value="1"/>
</dbReference>
<evidence type="ECO:0000313" key="8">
    <source>
        <dbReference type="Proteomes" id="UP000504610"/>
    </source>
</evidence>
<evidence type="ECO:0000256" key="1">
    <source>
        <dbReference type="ARBA" id="ARBA00022729"/>
    </source>
</evidence>
<keyword evidence="3" id="KW-0325">Glycoprotein</keyword>
<dbReference type="InterPro" id="IPR003245">
    <property type="entry name" value="Phytocyanin_dom"/>
</dbReference>
<proteinExistence type="inferred from homology"/>
<evidence type="ECO:0000256" key="5">
    <source>
        <dbReference type="ARBA" id="ARBA00037626"/>
    </source>
</evidence>
<dbReference type="AlphaFoldDB" id="A0A6J0MS61"/>
<organism evidence="8 9">
    <name type="scientific">Raphanus sativus</name>
    <name type="common">Radish</name>
    <name type="synonym">Raphanus raphanistrum var. sativus</name>
    <dbReference type="NCBI Taxonomy" id="3726"/>
    <lineage>
        <taxon>Eukaryota</taxon>
        <taxon>Viridiplantae</taxon>
        <taxon>Streptophyta</taxon>
        <taxon>Embryophyta</taxon>
        <taxon>Tracheophyta</taxon>
        <taxon>Spermatophyta</taxon>
        <taxon>Magnoliopsida</taxon>
        <taxon>eudicotyledons</taxon>
        <taxon>Gunneridae</taxon>
        <taxon>Pentapetalae</taxon>
        <taxon>rosids</taxon>
        <taxon>malvids</taxon>
        <taxon>Brassicales</taxon>
        <taxon>Brassicaceae</taxon>
        <taxon>Brassiceae</taxon>
        <taxon>Raphanus</taxon>
    </lineage>
</organism>
<dbReference type="Proteomes" id="UP000504610">
    <property type="component" value="Chromosome 3"/>
</dbReference>
<reference evidence="8" key="1">
    <citation type="journal article" date="2019" name="Database">
        <title>The radish genome database (RadishGD): an integrated information resource for radish genomics.</title>
        <authorList>
            <person name="Yu H.J."/>
            <person name="Baek S."/>
            <person name="Lee Y.J."/>
            <person name="Cho A."/>
            <person name="Mun J.H."/>
        </authorList>
    </citation>
    <scope>NUCLEOTIDE SEQUENCE [LARGE SCALE GENOMIC DNA]</scope>
    <source>
        <strain evidence="8">cv. WK10039</strain>
    </source>
</reference>
<dbReference type="InterPro" id="IPR008972">
    <property type="entry name" value="Cupredoxin"/>
</dbReference>
<evidence type="ECO:0000256" key="2">
    <source>
        <dbReference type="ARBA" id="ARBA00023157"/>
    </source>
</evidence>
<keyword evidence="2" id="KW-1015">Disulfide bond</keyword>
<keyword evidence="1" id="KW-0732">Signal</keyword>
<evidence type="ECO:0000256" key="6">
    <source>
        <dbReference type="SAM" id="Phobius"/>
    </source>
</evidence>
<protein>
    <submittedName>
        <fullName evidence="9">Early nodulin-like protein 20</fullName>
    </submittedName>
</protein>
<dbReference type="Gene3D" id="2.60.40.420">
    <property type="entry name" value="Cupredoxins - blue copper proteins"/>
    <property type="match status" value="1"/>
</dbReference>
<dbReference type="GeneID" id="108846261"/>
<dbReference type="GO" id="GO:0005886">
    <property type="term" value="C:plasma membrane"/>
    <property type="evidence" value="ECO:0007669"/>
    <property type="project" value="TreeGrafter"/>
</dbReference>
<keyword evidence="8" id="KW-1185">Reference proteome</keyword>
<evidence type="ECO:0000259" key="7">
    <source>
        <dbReference type="PROSITE" id="PS51485"/>
    </source>
</evidence>
<comment type="function">
    <text evidence="5">May act as a carbohydrate transporter.</text>
</comment>
<feature type="transmembrane region" description="Helical" evidence="6">
    <location>
        <begin position="6"/>
        <end position="24"/>
    </location>
</feature>
<evidence type="ECO:0000256" key="3">
    <source>
        <dbReference type="ARBA" id="ARBA00023180"/>
    </source>
</evidence>
<dbReference type="Pfam" id="PF02298">
    <property type="entry name" value="Cu_bind_like"/>
    <property type="match status" value="1"/>
</dbReference>
<sequence length="172" mass="19747">MGLRTIWTLLMMMMMMMVMIVIEVESSLHRVGGGKYNWKPDVNFSDWANHQRFYSGDWLYFGFDRTRHNILQVNKSSYEQCIDNDFIFNVTRGGRDVFQLLQPIPYYFICGRGYCLKGMKLAVNVLPQPPPSTPTVPIISTSTANTLIESNAFTAIATTILTAFIFKALYFD</sequence>
<evidence type="ECO:0000313" key="9">
    <source>
        <dbReference type="RefSeq" id="XP_018474989.1"/>
    </source>
</evidence>
<comment type="similarity">
    <text evidence="4">Belongs to the early nodulin-like (ENODL) family.</text>
</comment>
<dbReference type="PANTHER" id="PTHR33021:SF262">
    <property type="entry name" value="EARLY NODULIN-LIKE PROTEIN 20"/>
    <property type="match status" value="1"/>
</dbReference>
<dbReference type="PROSITE" id="PS51485">
    <property type="entry name" value="PHYTOCYANIN"/>
    <property type="match status" value="1"/>
</dbReference>
<name>A0A6J0MS61_RAPSA</name>